<dbReference type="EC" id="3.6.4.13" evidence="7"/>
<dbReference type="SMART" id="SM00382">
    <property type="entry name" value="AAA"/>
    <property type="match status" value="1"/>
</dbReference>
<dbReference type="AlphaFoldDB" id="A0A1G5SBV8"/>
<dbReference type="SMART" id="SM00487">
    <property type="entry name" value="DEXDc"/>
    <property type="match status" value="1"/>
</dbReference>
<dbReference type="Pfam" id="PF11898">
    <property type="entry name" value="DUF3418"/>
    <property type="match status" value="1"/>
</dbReference>
<dbReference type="GO" id="GO:0016787">
    <property type="term" value="F:hydrolase activity"/>
    <property type="evidence" value="ECO:0007669"/>
    <property type="project" value="UniProtKB-KW"/>
</dbReference>
<dbReference type="InterPro" id="IPR010222">
    <property type="entry name" value="RNA_helicase_HrpA"/>
</dbReference>
<keyword evidence="3 7" id="KW-0347">Helicase</keyword>
<sequence length="1253" mass="142173">MADRFSGQTSLNISLQSSPAFHYPPELPVVARREEISRAILNHQVVIVCGETGSGKTTQLPKICLELGFGQNGLIGHTQPRRLAARTVAARIASELNSPLGALVGYKVRFSDQTGPQTRIKLMTDGILLAETQQDALLQAYETIIIDEAHERSLNIDFLLGYLQQLLPQRSELKVIITSATIDAQRFSTHFHQAPVIEVSGRLYPVEIVYRPFNLEPEDRRDLPEAIRDVVGEACRMGEGDILVFLPGEREIRETAECLRKHHFGLSGIKHSIEILPLFSRLSHSEQVRIFSTGGQRRVVLATNVAETSLTVPGIRFVVDSGLARLNRYSYRNKVEQLLVEKISQASANQRAGRCGRVMNGTCFRLYSAEDFAARPPFTDPEILRSSLAGVILRMQSLRIGEVESFPFIQPPAPRMIADGYQLLTELGAIDQDRSLTSIGQQLARLPLDPKIGRMIIAARQENCLSEMLIITSALSVQDPRDRPFEHQQAADRAHLPFRDERSDFMGLLKLWDFFDALLKHKKSNKKLIAQCQASFISYRRMREWREIHGQLTISLREMGWRPNQTPAGYDEIHRALLAGLLGNIGFKSETNGDYLGARGIKFTVFPGSVLRKNKAKWIVAAELTETTRLYARCVATIDPSWLERIAGQLCKKHHFDPHWEKKRAQVMVFERVTLNGLTIVTQRRVGYGAIDPRHAREIFIREALVVGEFNGYAPFLQHNQKLIEEIKGLESKARRQDILVDDTQITDFYAERIPAGIYSGQLFDKWYKQAERDRPGLLLLTRQELMRTAVNVEAEVQFPESLVIESHNLPLRYRFDPGHPLDGMTVSIPIALLNKFSDDQFDWLVPGMIREKITWYLKLLPKTVRRHLIPLPDSVTQFLLSSDKQAANTALTASLADFIYTKTAIRISRDSWEDKSLPAHLQMNFSVVDDVGNELVAGKNLRELQAQFGQAAQQVFAQTANAEESQIERDGITQWDFESLPATVKFERAGVPVTAYPALVDQQDNVAIRLFDTREAAWTSMRAGVLRLLKLALKKQIKLLEKYLAARQQTLMLQLGNLVAKEVLGQDILDAILMCALLGEDSIPCTREEFFTQVERAGLRLGTVANERMEILDAVATNYQVCKQKLPAVNAEIHDSVLAQLHQLIYPGFLCKTSWYYLQQYPRYLKAIAIRIDKYHKNSARDREHEAIISALWQQYSRCLQKHQQAGAHDPNLETFRWKIEELRVSLFAQELKTPEPVSVKRLQKLWEAVRV</sequence>
<evidence type="ECO:0000313" key="8">
    <source>
        <dbReference type="Proteomes" id="UP000198729"/>
    </source>
</evidence>
<dbReference type="Proteomes" id="UP000198729">
    <property type="component" value="Unassembled WGS sequence"/>
</dbReference>
<dbReference type="Gene3D" id="3.40.50.300">
    <property type="entry name" value="P-loop containing nucleotide triphosphate hydrolases"/>
    <property type="match status" value="2"/>
</dbReference>
<evidence type="ECO:0000259" key="6">
    <source>
        <dbReference type="PROSITE" id="PS51194"/>
    </source>
</evidence>
<dbReference type="InterPro" id="IPR024590">
    <property type="entry name" value="HrpA_C"/>
</dbReference>
<dbReference type="SMART" id="SM00847">
    <property type="entry name" value="HA2"/>
    <property type="match status" value="1"/>
</dbReference>
<dbReference type="GO" id="GO:0005524">
    <property type="term" value="F:ATP binding"/>
    <property type="evidence" value="ECO:0007669"/>
    <property type="project" value="UniProtKB-KW"/>
</dbReference>
<evidence type="ECO:0000313" key="7">
    <source>
        <dbReference type="EMBL" id="SCZ84642.1"/>
    </source>
</evidence>
<dbReference type="Gene3D" id="1.20.120.1080">
    <property type="match status" value="1"/>
</dbReference>
<proteinExistence type="predicted"/>
<evidence type="ECO:0000259" key="5">
    <source>
        <dbReference type="PROSITE" id="PS51192"/>
    </source>
</evidence>
<keyword evidence="8" id="KW-1185">Reference proteome</keyword>
<evidence type="ECO:0000256" key="3">
    <source>
        <dbReference type="ARBA" id="ARBA00022806"/>
    </source>
</evidence>
<dbReference type="InterPro" id="IPR011545">
    <property type="entry name" value="DEAD/DEAH_box_helicase_dom"/>
</dbReference>
<keyword evidence="1" id="KW-0547">Nucleotide-binding</keyword>
<reference evidence="7 8" key="1">
    <citation type="submission" date="2016-10" db="EMBL/GenBank/DDBJ databases">
        <authorList>
            <person name="de Groot N.N."/>
        </authorList>
    </citation>
    <scope>NUCLEOTIDE SEQUENCE [LARGE SCALE GENOMIC DNA]</scope>
    <source>
        <strain evidence="7">1</strain>
    </source>
</reference>
<dbReference type="PANTHER" id="PTHR18934:SF99">
    <property type="entry name" value="ATP-DEPENDENT RNA HELICASE DHX37-RELATED"/>
    <property type="match status" value="1"/>
</dbReference>
<dbReference type="OrthoDB" id="9805617at2"/>
<evidence type="ECO:0000256" key="1">
    <source>
        <dbReference type="ARBA" id="ARBA00022741"/>
    </source>
</evidence>
<dbReference type="Pfam" id="PF21010">
    <property type="entry name" value="HA2_C"/>
    <property type="match status" value="1"/>
</dbReference>
<feature type="domain" description="Helicase ATP-binding" evidence="5">
    <location>
        <begin position="37"/>
        <end position="200"/>
    </location>
</feature>
<dbReference type="PROSITE" id="PS51192">
    <property type="entry name" value="HELICASE_ATP_BIND_1"/>
    <property type="match status" value="1"/>
</dbReference>
<dbReference type="PROSITE" id="PS51194">
    <property type="entry name" value="HELICASE_CTER"/>
    <property type="match status" value="1"/>
</dbReference>
<organism evidence="7 8">
    <name type="scientific">Nitrosomonas mobilis</name>
    <dbReference type="NCBI Taxonomy" id="51642"/>
    <lineage>
        <taxon>Bacteria</taxon>
        <taxon>Pseudomonadati</taxon>
        <taxon>Pseudomonadota</taxon>
        <taxon>Betaproteobacteria</taxon>
        <taxon>Nitrosomonadales</taxon>
        <taxon>Nitrosomonadaceae</taxon>
        <taxon>Nitrosomonas</taxon>
    </lineage>
</organism>
<keyword evidence="2 7" id="KW-0378">Hydrolase</keyword>
<dbReference type="InterPro" id="IPR003593">
    <property type="entry name" value="AAA+_ATPase"/>
</dbReference>
<dbReference type="RefSeq" id="WP_090284283.1">
    <property type="nucleotide sequence ID" value="NZ_FMWO01000030.1"/>
</dbReference>
<dbReference type="NCBIfam" id="TIGR01967">
    <property type="entry name" value="DEAH_box_HrpA"/>
    <property type="match status" value="1"/>
</dbReference>
<dbReference type="InterPro" id="IPR001650">
    <property type="entry name" value="Helicase_C-like"/>
</dbReference>
<dbReference type="STRING" id="51642.NSMM_240026"/>
<dbReference type="SUPFAM" id="SSF52540">
    <property type="entry name" value="P-loop containing nucleoside triphosphate hydrolases"/>
    <property type="match status" value="1"/>
</dbReference>
<dbReference type="InterPro" id="IPR007502">
    <property type="entry name" value="Helicase-assoc_dom"/>
</dbReference>
<dbReference type="InterPro" id="IPR011709">
    <property type="entry name" value="DEAD-box_helicase_OB_fold"/>
</dbReference>
<dbReference type="EMBL" id="FMWO01000030">
    <property type="protein sequence ID" value="SCZ84642.1"/>
    <property type="molecule type" value="Genomic_DNA"/>
</dbReference>
<gene>
    <name evidence="7" type="primary">hrpA</name>
    <name evidence="7" type="ORF">NSMM_240026</name>
</gene>
<dbReference type="PANTHER" id="PTHR18934">
    <property type="entry name" value="ATP-DEPENDENT RNA HELICASE"/>
    <property type="match status" value="1"/>
</dbReference>
<evidence type="ECO:0000256" key="4">
    <source>
        <dbReference type="ARBA" id="ARBA00022840"/>
    </source>
</evidence>
<name>A0A1G5SBV8_9PROT</name>
<dbReference type="InterPro" id="IPR027417">
    <property type="entry name" value="P-loop_NTPase"/>
</dbReference>
<dbReference type="CDD" id="cd18791">
    <property type="entry name" value="SF2_C_RHA"/>
    <property type="match status" value="1"/>
</dbReference>
<dbReference type="InterPro" id="IPR014001">
    <property type="entry name" value="Helicase_ATP-bd"/>
</dbReference>
<dbReference type="FunFam" id="3.40.50.300:FF:001922">
    <property type="entry name" value="DEAH (Asp-Glu-Ala-His) box polypeptide 29"/>
    <property type="match status" value="1"/>
</dbReference>
<dbReference type="SMART" id="SM00490">
    <property type="entry name" value="HELICc"/>
    <property type="match status" value="1"/>
</dbReference>
<evidence type="ECO:0000256" key="2">
    <source>
        <dbReference type="ARBA" id="ARBA00022801"/>
    </source>
</evidence>
<dbReference type="Pfam" id="PF00270">
    <property type="entry name" value="DEAD"/>
    <property type="match status" value="1"/>
</dbReference>
<dbReference type="InterPro" id="IPR048333">
    <property type="entry name" value="HA2_WH"/>
</dbReference>
<dbReference type="Pfam" id="PF07717">
    <property type="entry name" value="OB_NTP_bind"/>
    <property type="match status" value="1"/>
</dbReference>
<dbReference type="FunFam" id="1.20.120.1080:FF:000005">
    <property type="entry name" value="ATP-dependent helicase HrpA"/>
    <property type="match status" value="1"/>
</dbReference>
<protein>
    <submittedName>
        <fullName evidence="7">ATP-dependent RNA helicase HrpA</fullName>
        <ecNumber evidence="7">3.6.4.13</ecNumber>
    </submittedName>
</protein>
<feature type="domain" description="Helicase C-terminal" evidence="6">
    <location>
        <begin position="222"/>
        <end position="399"/>
    </location>
</feature>
<dbReference type="Pfam" id="PF00271">
    <property type="entry name" value="Helicase_C"/>
    <property type="match status" value="1"/>
</dbReference>
<dbReference type="Pfam" id="PF04408">
    <property type="entry name" value="WHD_HA2"/>
    <property type="match status" value="1"/>
</dbReference>
<dbReference type="GO" id="GO:0003723">
    <property type="term" value="F:RNA binding"/>
    <property type="evidence" value="ECO:0007669"/>
    <property type="project" value="TreeGrafter"/>
</dbReference>
<keyword evidence="4" id="KW-0067">ATP-binding</keyword>
<dbReference type="GO" id="GO:0003724">
    <property type="term" value="F:RNA helicase activity"/>
    <property type="evidence" value="ECO:0007669"/>
    <property type="project" value="UniProtKB-EC"/>
</dbReference>
<accession>A0A1G5SBV8</accession>